<accession>A0A6A6SL18</accession>
<organism evidence="3 4">
    <name type="scientific">Lophiostoma macrostomum CBS 122681</name>
    <dbReference type="NCBI Taxonomy" id="1314788"/>
    <lineage>
        <taxon>Eukaryota</taxon>
        <taxon>Fungi</taxon>
        <taxon>Dikarya</taxon>
        <taxon>Ascomycota</taxon>
        <taxon>Pezizomycotina</taxon>
        <taxon>Dothideomycetes</taxon>
        <taxon>Pleosporomycetidae</taxon>
        <taxon>Pleosporales</taxon>
        <taxon>Lophiostomataceae</taxon>
        <taxon>Lophiostoma</taxon>
    </lineage>
</organism>
<dbReference type="AlphaFoldDB" id="A0A6A6SL18"/>
<evidence type="ECO:0000313" key="3">
    <source>
        <dbReference type="EMBL" id="KAF2647681.1"/>
    </source>
</evidence>
<evidence type="ECO:0000313" key="4">
    <source>
        <dbReference type="Proteomes" id="UP000799324"/>
    </source>
</evidence>
<reference evidence="3" key="1">
    <citation type="journal article" date="2020" name="Stud. Mycol.">
        <title>101 Dothideomycetes genomes: a test case for predicting lifestyles and emergence of pathogens.</title>
        <authorList>
            <person name="Haridas S."/>
            <person name="Albert R."/>
            <person name="Binder M."/>
            <person name="Bloem J."/>
            <person name="Labutti K."/>
            <person name="Salamov A."/>
            <person name="Andreopoulos B."/>
            <person name="Baker S."/>
            <person name="Barry K."/>
            <person name="Bills G."/>
            <person name="Bluhm B."/>
            <person name="Cannon C."/>
            <person name="Castanera R."/>
            <person name="Culley D."/>
            <person name="Daum C."/>
            <person name="Ezra D."/>
            <person name="Gonzalez J."/>
            <person name="Henrissat B."/>
            <person name="Kuo A."/>
            <person name="Liang C."/>
            <person name="Lipzen A."/>
            <person name="Lutzoni F."/>
            <person name="Magnuson J."/>
            <person name="Mondo S."/>
            <person name="Nolan M."/>
            <person name="Ohm R."/>
            <person name="Pangilinan J."/>
            <person name="Park H.-J."/>
            <person name="Ramirez L."/>
            <person name="Alfaro M."/>
            <person name="Sun H."/>
            <person name="Tritt A."/>
            <person name="Yoshinaga Y."/>
            <person name="Zwiers L.-H."/>
            <person name="Turgeon B."/>
            <person name="Goodwin S."/>
            <person name="Spatafora J."/>
            <person name="Crous P."/>
            <person name="Grigoriev I."/>
        </authorList>
    </citation>
    <scope>NUCLEOTIDE SEQUENCE</scope>
    <source>
        <strain evidence="3">CBS 122681</strain>
    </source>
</reference>
<name>A0A6A6SL18_9PLEO</name>
<sequence>MNSTSTTGTAIAANPTTWSTPVIVGAIFAILAVILGVPGAILAVMKLQSRTRARRGDVEGGNGTALDGTVQ</sequence>
<evidence type="ECO:0000256" key="2">
    <source>
        <dbReference type="SAM" id="Phobius"/>
    </source>
</evidence>
<gene>
    <name evidence="3" type="ORF">K491DRAFT_292389</name>
</gene>
<proteinExistence type="predicted"/>
<keyword evidence="2" id="KW-0812">Transmembrane</keyword>
<evidence type="ECO:0000256" key="1">
    <source>
        <dbReference type="SAM" id="MobiDB-lite"/>
    </source>
</evidence>
<dbReference type="EMBL" id="MU004592">
    <property type="protein sequence ID" value="KAF2647681.1"/>
    <property type="molecule type" value="Genomic_DNA"/>
</dbReference>
<keyword evidence="4" id="KW-1185">Reference proteome</keyword>
<dbReference type="OrthoDB" id="10468735at2759"/>
<dbReference type="Proteomes" id="UP000799324">
    <property type="component" value="Unassembled WGS sequence"/>
</dbReference>
<keyword evidence="2" id="KW-1133">Transmembrane helix</keyword>
<protein>
    <submittedName>
        <fullName evidence="3">Uncharacterized protein</fullName>
    </submittedName>
</protein>
<feature type="transmembrane region" description="Helical" evidence="2">
    <location>
        <begin position="22"/>
        <end position="45"/>
    </location>
</feature>
<keyword evidence="2" id="KW-0472">Membrane</keyword>
<feature type="region of interest" description="Disordered" evidence="1">
    <location>
        <begin position="50"/>
        <end position="71"/>
    </location>
</feature>